<dbReference type="OrthoDB" id="2432479at2759"/>
<evidence type="ECO:0000313" key="2">
    <source>
        <dbReference type="Proteomes" id="UP000789405"/>
    </source>
</evidence>
<comment type="caution">
    <text evidence="1">The sequence shown here is derived from an EMBL/GenBank/DDBJ whole genome shotgun (WGS) entry which is preliminary data.</text>
</comment>
<name>A0A9N8WEF6_9GLOM</name>
<keyword evidence="2" id="KW-1185">Reference proteome</keyword>
<reference evidence="1" key="1">
    <citation type="submission" date="2021-06" db="EMBL/GenBank/DDBJ databases">
        <authorList>
            <person name="Kallberg Y."/>
            <person name="Tangrot J."/>
            <person name="Rosling A."/>
        </authorList>
    </citation>
    <scope>NUCLEOTIDE SEQUENCE</scope>
    <source>
        <strain evidence="1">MA453B</strain>
    </source>
</reference>
<dbReference type="EMBL" id="CAJVPY010000682">
    <property type="protein sequence ID" value="CAG8487157.1"/>
    <property type="molecule type" value="Genomic_DNA"/>
</dbReference>
<evidence type="ECO:0000313" key="1">
    <source>
        <dbReference type="EMBL" id="CAG8487157.1"/>
    </source>
</evidence>
<sequence length="107" mass="12323">MNKEERDPNTQSVFVKNEYYSICGKVVPGTHNNELRLKMTVTSSTHLVIRRDLGSNRCPLKTSLVSVAQDIPKEVDEKYAIFKILVNDYATQHYNFIVKIAFPYNNN</sequence>
<gene>
    <name evidence="1" type="ORF">DERYTH_LOCUS2225</name>
</gene>
<accession>A0A9N8WEF6</accession>
<organism evidence="1 2">
    <name type="scientific">Dentiscutata erythropus</name>
    <dbReference type="NCBI Taxonomy" id="1348616"/>
    <lineage>
        <taxon>Eukaryota</taxon>
        <taxon>Fungi</taxon>
        <taxon>Fungi incertae sedis</taxon>
        <taxon>Mucoromycota</taxon>
        <taxon>Glomeromycotina</taxon>
        <taxon>Glomeromycetes</taxon>
        <taxon>Diversisporales</taxon>
        <taxon>Gigasporaceae</taxon>
        <taxon>Dentiscutata</taxon>
    </lineage>
</organism>
<protein>
    <submittedName>
        <fullName evidence="1">13859_t:CDS:1</fullName>
    </submittedName>
</protein>
<dbReference type="Proteomes" id="UP000789405">
    <property type="component" value="Unassembled WGS sequence"/>
</dbReference>
<proteinExistence type="predicted"/>
<dbReference type="AlphaFoldDB" id="A0A9N8WEF6"/>